<comment type="caution">
    <text evidence="1">The sequence shown here is derived from an EMBL/GenBank/DDBJ whole genome shotgun (WGS) entry which is preliminary data.</text>
</comment>
<proteinExistence type="predicted"/>
<organism evidence="1 2">
    <name type="scientific">Methylobacterium variabile</name>
    <dbReference type="NCBI Taxonomy" id="298794"/>
    <lineage>
        <taxon>Bacteria</taxon>
        <taxon>Pseudomonadati</taxon>
        <taxon>Pseudomonadota</taxon>
        <taxon>Alphaproteobacteria</taxon>
        <taxon>Hyphomicrobiales</taxon>
        <taxon>Methylobacteriaceae</taxon>
        <taxon>Methylobacterium</taxon>
    </lineage>
</organism>
<dbReference type="RefSeq" id="WP_048442872.1">
    <property type="nucleotide sequence ID" value="NZ_LABY01000024.1"/>
</dbReference>
<dbReference type="AlphaFoldDB" id="A0A0J6T8B4"/>
<reference evidence="1 2" key="1">
    <citation type="submission" date="2015-03" db="EMBL/GenBank/DDBJ databases">
        <title>Genome sequencing of Methylobacterium variabile DSM 16961.</title>
        <authorList>
            <person name="Chaudhry V."/>
            <person name="Patil P.B."/>
        </authorList>
    </citation>
    <scope>NUCLEOTIDE SEQUENCE [LARGE SCALE GENOMIC DNA]</scope>
    <source>
        <strain evidence="1 2">DSM 16961</strain>
    </source>
</reference>
<name>A0A0J6T8B4_9HYPH</name>
<sequence length="93" mass="9764">MRLSDLPALVTQREDAVTLLQAIAAGVDERELSPFVTALTTAEDEQAVAIMRGSGNEMPLRVQLGALLAEAGLVTGDEAFQALDARRTRGAAA</sequence>
<keyword evidence="2" id="KW-1185">Reference proteome</keyword>
<evidence type="ECO:0000313" key="1">
    <source>
        <dbReference type="EMBL" id="KMO42092.1"/>
    </source>
</evidence>
<dbReference type="OrthoDB" id="8420339at2"/>
<accession>A0A0J6T8B4</accession>
<dbReference type="EMBL" id="LABY01000024">
    <property type="protein sequence ID" value="KMO42092.1"/>
    <property type="molecule type" value="Genomic_DNA"/>
</dbReference>
<protein>
    <submittedName>
        <fullName evidence="1">Uncharacterized protein</fullName>
    </submittedName>
</protein>
<dbReference type="PATRIC" id="fig|298794.3.peg.3736"/>
<dbReference type="Proteomes" id="UP000035955">
    <property type="component" value="Unassembled WGS sequence"/>
</dbReference>
<gene>
    <name evidence="1" type="ORF">VQ02_04030</name>
</gene>
<evidence type="ECO:0000313" key="2">
    <source>
        <dbReference type="Proteomes" id="UP000035955"/>
    </source>
</evidence>